<keyword evidence="1" id="KW-1133">Transmembrane helix</keyword>
<sequence length="84" mass="9179">MDLGLNRNLFLDVVHRQYFDHSVAFAILAGVLVVAAIAVRLTGIARPGEGRARYCWPASLGLSYPLASFCCTRRSLNRSTTPAI</sequence>
<keyword evidence="3" id="KW-1185">Reference proteome</keyword>
<name>A0ABP3AI42_MYCUL</name>
<keyword evidence="1" id="KW-0472">Membrane</keyword>
<feature type="transmembrane region" description="Helical" evidence="1">
    <location>
        <begin position="23"/>
        <end position="43"/>
    </location>
</feature>
<gene>
    <name evidence="2" type="ORF">I551_2591</name>
</gene>
<dbReference type="EMBL" id="JAOL01000097">
    <property type="protein sequence ID" value="EUA90868.1"/>
    <property type="molecule type" value="Genomic_DNA"/>
</dbReference>
<evidence type="ECO:0000313" key="3">
    <source>
        <dbReference type="Proteomes" id="UP000020681"/>
    </source>
</evidence>
<protein>
    <submittedName>
        <fullName evidence="2">Conserved transmembrane domain protein</fullName>
    </submittedName>
</protein>
<keyword evidence="1 2" id="KW-0812">Transmembrane</keyword>
<evidence type="ECO:0000313" key="2">
    <source>
        <dbReference type="EMBL" id="EUA90868.1"/>
    </source>
</evidence>
<organism evidence="2 3">
    <name type="scientific">Mycobacterium ulcerans str. Harvey</name>
    <dbReference type="NCBI Taxonomy" id="1299332"/>
    <lineage>
        <taxon>Bacteria</taxon>
        <taxon>Bacillati</taxon>
        <taxon>Actinomycetota</taxon>
        <taxon>Actinomycetes</taxon>
        <taxon>Mycobacteriales</taxon>
        <taxon>Mycobacteriaceae</taxon>
        <taxon>Mycobacterium</taxon>
        <taxon>Mycobacterium ulcerans group</taxon>
    </lineage>
</organism>
<reference evidence="2 3" key="1">
    <citation type="submission" date="2014-01" db="EMBL/GenBank/DDBJ databases">
        <authorList>
            <person name="Dobos K."/>
            <person name="Lenaerts A."/>
            <person name="Ordway D."/>
            <person name="DeGroote M.A."/>
            <person name="Parker T."/>
            <person name="Sizemore C."/>
            <person name="Tallon L.J."/>
            <person name="Sadzewicz L.K."/>
            <person name="Sengamalay N."/>
            <person name="Fraser C.M."/>
            <person name="Hine E."/>
            <person name="Shefchek K.A."/>
            <person name="Das S.P."/>
            <person name="Tettelin H."/>
        </authorList>
    </citation>
    <scope>NUCLEOTIDE SEQUENCE [LARGE SCALE GENOMIC DNA]</scope>
    <source>
        <strain evidence="2 3">Harvey</strain>
    </source>
</reference>
<proteinExistence type="predicted"/>
<dbReference type="Proteomes" id="UP000020681">
    <property type="component" value="Unassembled WGS sequence"/>
</dbReference>
<evidence type="ECO:0000256" key="1">
    <source>
        <dbReference type="SAM" id="Phobius"/>
    </source>
</evidence>
<accession>A0ABP3AI42</accession>
<comment type="caution">
    <text evidence="2">The sequence shown here is derived from an EMBL/GenBank/DDBJ whole genome shotgun (WGS) entry which is preliminary data.</text>
</comment>